<dbReference type="PROSITE" id="PS50949">
    <property type="entry name" value="HTH_GNTR"/>
    <property type="match status" value="1"/>
</dbReference>
<dbReference type="Proteomes" id="UP000768462">
    <property type="component" value="Unassembled WGS sequence"/>
</dbReference>
<dbReference type="InterPro" id="IPR015421">
    <property type="entry name" value="PyrdxlP-dep_Trfase_major"/>
</dbReference>
<dbReference type="SUPFAM" id="SSF53383">
    <property type="entry name" value="PLP-dependent transferases"/>
    <property type="match status" value="1"/>
</dbReference>
<organism evidence="7 8">
    <name type="scientific">Clostridium sulfidigenes</name>
    <dbReference type="NCBI Taxonomy" id="318464"/>
    <lineage>
        <taxon>Bacteria</taxon>
        <taxon>Bacillati</taxon>
        <taxon>Bacillota</taxon>
        <taxon>Clostridia</taxon>
        <taxon>Eubacteriales</taxon>
        <taxon>Clostridiaceae</taxon>
        <taxon>Clostridium</taxon>
    </lineage>
</organism>
<keyword evidence="4" id="KW-0238">DNA-binding</keyword>
<keyword evidence="5" id="KW-0804">Transcription</keyword>
<dbReference type="InterPro" id="IPR051446">
    <property type="entry name" value="HTH_trans_reg/aminotransferase"/>
</dbReference>
<keyword evidence="2" id="KW-0663">Pyridoxal phosphate</keyword>
<dbReference type="CDD" id="cd00609">
    <property type="entry name" value="AAT_like"/>
    <property type="match status" value="1"/>
</dbReference>
<accession>A0A927W7X9</accession>
<evidence type="ECO:0000256" key="3">
    <source>
        <dbReference type="ARBA" id="ARBA00023015"/>
    </source>
</evidence>
<reference evidence="7" key="1">
    <citation type="submission" date="2019-04" db="EMBL/GenBank/DDBJ databases">
        <title>Evolution of Biomass-Degrading Anaerobic Consortia Revealed by Metagenomics.</title>
        <authorList>
            <person name="Peng X."/>
        </authorList>
    </citation>
    <scope>NUCLEOTIDE SEQUENCE</scope>
    <source>
        <strain evidence="7">SIG254</strain>
    </source>
</reference>
<gene>
    <name evidence="7" type="ORF">E7215_07350</name>
</gene>
<keyword evidence="3" id="KW-0805">Transcription regulation</keyword>
<evidence type="ECO:0000256" key="2">
    <source>
        <dbReference type="ARBA" id="ARBA00022898"/>
    </source>
</evidence>
<dbReference type="AlphaFoldDB" id="A0A927W7X9"/>
<sequence length="462" mass="52605">MNEVKRDIINPKDSPNTPLYIQLYNHYRNLISTGTLKAESKLPSIRRCAKERMISRTTVEAAYLQLVAEGYVASRPGSGFFVSELNYKDIQKVEKLQHNKSIIQNQPLYDFATYAVDYKSFDFDLWSRYIKSALRNEERLLSYGDPQGEYDLRVALSRYVADRRGVICTPEQIVVGAGVQSLLQILCSLTGVRSPISFTGASFEQGQAVFEDRGFKTLTYKNINRDLSKFKEDKIKMIYTSPSHITPWGDVMPIQIRLALLAFAQREDCLIIEDDYDSEFRYYTRPVPSLQGLDGGDKVVYMGTFSRLLMPSLRISFMVLSKELTEVYERRGRVYNQTASKTEQIALGKFISDGHLGRQIRKARKLYMAKSQQLCTAINNVFEEKATAIPGSGGFLVQLEVKSSLSSEELAKRGADVGVLLRTFEAEEENDYPRLLLSCSGVAEENFQDALRLLKKEFFKKK</sequence>
<dbReference type="GO" id="GO:0008483">
    <property type="term" value="F:transaminase activity"/>
    <property type="evidence" value="ECO:0007669"/>
    <property type="project" value="UniProtKB-KW"/>
</dbReference>
<evidence type="ECO:0000313" key="7">
    <source>
        <dbReference type="EMBL" id="MBE6059974.1"/>
    </source>
</evidence>
<dbReference type="GO" id="GO:0030170">
    <property type="term" value="F:pyridoxal phosphate binding"/>
    <property type="evidence" value="ECO:0007669"/>
    <property type="project" value="InterPro"/>
</dbReference>
<dbReference type="GO" id="GO:0003700">
    <property type="term" value="F:DNA-binding transcription factor activity"/>
    <property type="evidence" value="ECO:0007669"/>
    <property type="project" value="InterPro"/>
</dbReference>
<comment type="caution">
    <text evidence="7">The sequence shown here is derived from an EMBL/GenBank/DDBJ whole genome shotgun (WGS) entry which is preliminary data.</text>
</comment>
<evidence type="ECO:0000256" key="1">
    <source>
        <dbReference type="ARBA" id="ARBA00005384"/>
    </source>
</evidence>
<evidence type="ECO:0000256" key="5">
    <source>
        <dbReference type="ARBA" id="ARBA00023163"/>
    </source>
</evidence>
<proteinExistence type="inferred from homology"/>
<dbReference type="InterPro" id="IPR004839">
    <property type="entry name" value="Aminotransferase_I/II_large"/>
</dbReference>
<dbReference type="Pfam" id="PF00392">
    <property type="entry name" value="GntR"/>
    <property type="match status" value="1"/>
</dbReference>
<comment type="similarity">
    <text evidence="1">In the C-terminal section; belongs to the class-I pyridoxal-phosphate-dependent aminotransferase family.</text>
</comment>
<dbReference type="Pfam" id="PF00155">
    <property type="entry name" value="Aminotran_1_2"/>
    <property type="match status" value="1"/>
</dbReference>
<dbReference type="InterPro" id="IPR036388">
    <property type="entry name" value="WH-like_DNA-bd_sf"/>
</dbReference>
<protein>
    <submittedName>
        <fullName evidence="7">PLP-dependent aminotransferase family protein</fullName>
    </submittedName>
</protein>
<dbReference type="PANTHER" id="PTHR46577">
    <property type="entry name" value="HTH-TYPE TRANSCRIPTIONAL REGULATORY PROTEIN GABR"/>
    <property type="match status" value="1"/>
</dbReference>
<dbReference type="Gene3D" id="1.10.10.10">
    <property type="entry name" value="Winged helix-like DNA-binding domain superfamily/Winged helix DNA-binding domain"/>
    <property type="match status" value="1"/>
</dbReference>
<dbReference type="SUPFAM" id="SSF46785">
    <property type="entry name" value="Winged helix' DNA-binding domain"/>
    <property type="match status" value="1"/>
</dbReference>
<evidence type="ECO:0000313" key="8">
    <source>
        <dbReference type="Proteomes" id="UP000768462"/>
    </source>
</evidence>
<dbReference type="InterPro" id="IPR036390">
    <property type="entry name" value="WH_DNA-bd_sf"/>
</dbReference>
<evidence type="ECO:0000259" key="6">
    <source>
        <dbReference type="PROSITE" id="PS50949"/>
    </source>
</evidence>
<dbReference type="Gene3D" id="3.40.640.10">
    <property type="entry name" value="Type I PLP-dependent aspartate aminotransferase-like (Major domain)"/>
    <property type="match status" value="1"/>
</dbReference>
<dbReference type="EMBL" id="SVCM01000081">
    <property type="protein sequence ID" value="MBE6059974.1"/>
    <property type="molecule type" value="Genomic_DNA"/>
</dbReference>
<dbReference type="InterPro" id="IPR015424">
    <property type="entry name" value="PyrdxlP-dep_Trfase"/>
</dbReference>
<feature type="domain" description="HTH gntR-type" evidence="6">
    <location>
        <begin position="17"/>
        <end position="85"/>
    </location>
</feature>
<dbReference type="CDD" id="cd07377">
    <property type="entry name" value="WHTH_GntR"/>
    <property type="match status" value="1"/>
</dbReference>
<name>A0A927W7X9_9CLOT</name>
<keyword evidence="7" id="KW-0808">Transferase</keyword>
<evidence type="ECO:0000256" key="4">
    <source>
        <dbReference type="ARBA" id="ARBA00023125"/>
    </source>
</evidence>
<dbReference type="GO" id="GO:0003677">
    <property type="term" value="F:DNA binding"/>
    <property type="evidence" value="ECO:0007669"/>
    <property type="project" value="UniProtKB-KW"/>
</dbReference>
<dbReference type="InterPro" id="IPR000524">
    <property type="entry name" value="Tscrpt_reg_HTH_GntR"/>
</dbReference>
<dbReference type="SMART" id="SM00345">
    <property type="entry name" value="HTH_GNTR"/>
    <property type="match status" value="1"/>
</dbReference>
<dbReference type="PANTHER" id="PTHR46577:SF1">
    <property type="entry name" value="HTH-TYPE TRANSCRIPTIONAL REGULATORY PROTEIN GABR"/>
    <property type="match status" value="1"/>
</dbReference>
<keyword evidence="7" id="KW-0032">Aminotransferase</keyword>